<dbReference type="EMBL" id="DSOK01000124">
    <property type="protein sequence ID" value="HEN14637.1"/>
    <property type="molecule type" value="Genomic_DNA"/>
</dbReference>
<dbReference type="PANTHER" id="PTHR37826:SF3">
    <property type="entry name" value="J DOMAIN-CONTAINING PROTEIN"/>
    <property type="match status" value="1"/>
</dbReference>
<proteinExistence type="predicted"/>
<keyword evidence="1" id="KW-0812">Transmembrane</keyword>
<evidence type="ECO:0008006" key="3">
    <source>
        <dbReference type="Google" id="ProtNLM"/>
    </source>
</evidence>
<organism evidence="2">
    <name type="scientific">Schlesneria paludicola</name>
    <dbReference type="NCBI Taxonomy" id="360056"/>
    <lineage>
        <taxon>Bacteria</taxon>
        <taxon>Pseudomonadati</taxon>
        <taxon>Planctomycetota</taxon>
        <taxon>Planctomycetia</taxon>
        <taxon>Planctomycetales</taxon>
        <taxon>Planctomycetaceae</taxon>
        <taxon>Schlesneria</taxon>
    </lineage>
</organism>
<comment type="caution">
    <text evidence="2">The sequence shown here is derived from an EMBL/GenBank/DDBJ whole genome shotgun (WGS) entry which is preliminary data.</text>
</comment>
<dbReference type="PANTHER" id="PTHR37826">
    <property type="entry name" value="FLOTILLIN BAND_7_5 DOMAIN PROTEIN"/>
    <property type="match status" value="1"/>
</dbReference>
<protein>
    <recommendedName>
        <fullName evidence="3">Zinc ribbon domain-containing protein</fullName>
    </recommendedName>
</protein>
<keyword evidence="1" id="KW-1133">Transmembrane helix</keyword>
<reference evidence="2" key="1">
    <citation type="journal article" date="2020" name="mSystems">
        <title>Genome- and Community-Level Interaction Insights into Carbon Utilization and Element Cycling Functions of Hydrothermarchaeota in Hydrothermal Sediment.</title>
        <authorList>
            <person name="Zhou Z."/>
            <person name="Liu Y."/>
            <person name="Xu W."/>
            <person name="Pan J."/>
            <person name="Luo Z.H."/>
            <person name="Li M."/>
        </authorList>
    </citation>
    <scope>NUCLEOTIDE SEQUENCE [LARGE SCALE GENOMIC DNA]</scope>
    <source>
        <strain evidence="2">SpSt-339</strain>
    </source>
</reference>
<dbReference type="Gene3D" id="2.20.28.30">
    <property type="entry name" value="RNA polymerase ii, chain L"/>
    <property type="match status" value="1"/>
</dbReference>
<evidence type="ECO:0000256" key="1">
    <source>
        <dbReference type="SAM" id="Phobius"/>
    </source>
</evidence>
<sequence>MSETETPIFENNVTGSTQTVGEQIDAGRGRIFPCEQCGADLEFSIGQQSLTCPYCGHVKELAKSAEEIRENDYHAMLARLQELREGGAEQQSTLGDHEIRCSSCGANVVFQGTLTSSTCPYCASPLQRDDVHKAETRIPVDAVLPFLVPRERAAENLRQWVRTRWFAPNDFKRDGANGKFNGCYLPYFTFDSATFTRYEGQRGDHYWVTVQHGKETRQERRTRWTFASGAFDRFFDDVLTVALKDEHNPLLEALEPWPLGKCVPFTPEVLAGLFARTYDIPLEAAFQHAKQRIDSAIHSDICQRIGGDEQRVTSQKTAYNAVTFKHVLLPVWLLAYRYKGRPYRVTVNAATGEVNGERPYSWIKITLFVLMCIGIALTVVALTQR</sequence>
<name>A0A7C2PFZ8_9PLAN</name>
<dbReference type="AlphaFoldDB" id="A0A7C2PFZ8"/>
<keyword evidence="1" id="KW-0472">Membrane</keyword>
<accession>A0A7C2PFZ8</accession>
<evidence type="ECO:0000313" key="2">
    <source>
        <dbReference type="EMBL" id="HEN14637.1"/>
    </source>
</evidence>
<feature type="transmembrane region" description="Helical" evidence="1">
    <location>
        <begin position="362"/>
        <end position="382"/>
    </location>
</feature>
<gene>
    <name evidence="2" type="ORF">ENQ76_04105</name>
</gene>